<organism evidence="1 2">
    <name type="scientific">Paraclostridium bifermentans</name>
    <name type="common">Clostridium bifermentans</name>
    <dbReference type="NCBI Taxonomy" id="1490"/>
    <lineage>
        <taxon>Bacteria</taxon>
        <taxon>Bacillati</taxon>
        <taxon>Bacillota</taxon>
        <taxon>Clostridia</taxon>
        <taxon>Peptostreptococcales</taxon>
        <taxon>Peptostreptococcaceae</taxon>
        <taxon>Paraclostridium</taxon>
    </lineage>
</organism>
<dbReference type="AlphaFoldDB" id="A0A5P3X906"/>
<protein>
    <submittedName>
        <fullName evidence="1">Phage recombination protein Bet</fullName>
    </submittedName>
</protein>
<dbReference type="EMBL" id="CP032452">
    <property type="protein sequence ID" value="QEZ67467.1"/>
    <property type="molecule type" value="Genomic_DNA"/>
</dbReference>
<accession>A0A5P3X906</accession>
<dbReference type="RefSeq" id="WP_150885170.1">
    <property type="nucleotide sequence ID" value="NZ_CP032452.1"/>
</dbReference>
<sequence>MNNIQNTQSSALELAEYKIDGGQVLTADTVRNYLTSGNSKATDQDVLMFIELCKAQNLNPFVRDAYLVKFGNQPAQIIVGKDVFIKRASEHPNFNGMKAGIVILDINGDIKEREGALKLKEEELVGGWCEVHLKDKDFPVKSVVSFEEYAQKKNDGTLNSMWSTKGATMIRKVAQSQALREAFPNELRGLYQQEEMGTEQKLPEKVLDLLS</sequence>
<gene>
    <name evidence="1" type="primary">bet</name>
    <name evidence="1" type="ORF">D4A35_00425</name>
</gene>
<evidence type="ECO:0000313" key="2">
    <source>
        <dbReference type="Proteomes" id="UP000326961"/>
    </source>
</evidence>
<evidence type="ECO:0000313" key="1">
    <source>
        <dbReference type="EMBL" id="QEZ67467.1"/>
    </source>
</evidence>
<dbReference type="Pfam" id="PF03837">
    <property type="entry name" value="RecT"/>
    <property type="match status" value="1"/>
</dbReference>
<proteinExistence type="predicted"/>
<dbReference type="GO" id="GO:0006310">
    <property type="term" value="P:DNA recombination"/>
    <property type="evidence" value="ECO:0007669"/>
    <property type="project" value="InterPro"/>
</dbReference>
<dbReference type="NCBIfam" id="TIGR01913">
    <property type="entry name" value="bet_lambda"/>
    <property type="match status" value="1"/>
</dbReference>
<reference evidence="1 2" key="1">
    <citation type="submission" date="2018-09" db="EMBL/GenBank/DDBJ databases">
        <title>A clostridial neurotoxin that targets Anopheles mosquitoes.</title>
        <authorList>
            <person name="Contreras E."/>
            <person name="Masuyer G."/>
            <person name="Qureshi N."/>
            <person name="Chawla S."/>
            <person name="Lim H.L."/>
            <person name="Chen J."/>
            <person name="Stenmark P."/>
            <person name="Gill S."/>
        </authorList>
    </citation>
    <scope>NUCLEOTIDE SEQUENCE [LARGE SCALE GENOMIC DNA]</scope>
    <source>
        <strain evidence="1 2">Cbm</strain>
    </source>
</reference>
<dbReference type="InterPro" id="IPR010183">
    <property type="entry name" value="Phage_lambda_Bet"/>
</dbReference>
<dbReference type="InterPro" id="IPR018330">
    <property type="entry name" value="RecT_fam"/>
</dbReference>
<dbReference type="Proteomes" id="UP000326961">
    <property type="component" value="Chromosome"/>
</dbReference>
<dbReference type="GO" id="GO:0003677">
    <property type="term" value="F:DNA binding"/>
    <property type="evidence" value="ECO:0007669"/>
    <property type="project" value="InterPro"/>
</dbReference>
<name>A0A5P3X906_PARBF</name>